<dbReference type="EMBL" id="DQ832317">
    <property type="protein sequence ID" value="ABI79289.1"/>
    <property type="molecule type" value="Genomic_DNA"/>
</dbReference>
<dbReference type="RefSeq" id="YP_002003721.1">
    <property type="nucleotide sequence ID" value="NC_011041.1"/>
</dbReference>
<evidence type="ECO:0008006" key="3">
    <source>
        <dbReference type="Google" id="ProtNLM"/>
    </source>
</evidence>
<keyword evidence="2" id="KW-1185">Reference proteome</keyword>
<evidence type="ECO:0000313" key="1">
    <source>
        <dbReference type="EMBL" id="ABI79289.1"/>
    </source>
</evidence>
<protein>
    <recommendedName>
        <fullName evidence="3">Phage protein</fullName>
    </recommendedName>
</protein>
<sequence>MVVTGVIVTNVNYQHKEVLLSKEETFMVVEPTKTFTSMTIPVIMQVECVQVSQVWPGTKIPTGPDFFQVGKVYNVWKAPDCYPFIKDERGMLWYLGNDLTLHLGNAIIAVFRFNKKETDQ</sequence>
<organism evidence="1 2">
    <name type="scientific">Escherichia phage V5</name>
    <dbReference type="NCBI Taxonomy" id="399183"/>
    <lineage>
        <taxon>Viruses</taxon>
        <taxon>Duplodnaviria</taxon>
        <taxon>Heunggongvirae</taxon>
        <taxon>Uroviricota</taxon>
        <taxon>Caudoviricetes</taxon>
        <taxon>Vequintavirinae</taxon>
        <taxon>Vequintavirus</taxon>
        <taxon>Vequintavirus V5</taxon>
    </lineage>
</organism>
<dbReference type="GeneID" id="6446658"/>
<evidence type="ECO:0000313" key="2">
    <source>
        <dbReference type="Proteomes" id="UP000203832"/>
    </source>
</evidence>
<reference evidence="1 2" key="1">
    <citation type="journal article" date="2013" name="Virol. J.">
        <title>The host-range, genomics and proteomics of Escherichia coli O157:H7 bacteriophage rV5.</title>
        <authorList>
            <person name="Kropinski A.M."/>
            <person name="Waddell T."/>
            <person name="Meng J."/>
            <person name="Franklin K."/>
            <person name="Ackermann H.W."/>
            <person name="Ahmed R."/>
            <person name="Mazzocco A."/>
            <person name="Yates J."/>
            <person name="Lingohr E.J."/>
            <person name="Johnson R.P."/>
        </authorList>
    </citation>
    <scope>NUCLEOTIDE SEQUENCE [LARGE SCALE GENOMIC DNA]</scope>
</reference>
<dbReference type="KEGG" id="vg:6446658"/>
<proteinExistence type="predicted"/>
<accession>B3RH08</accession>
<dbReference type="Proteomes" id="UP000203832">
    <property type="component" value="Segment"/>
</dbReference>
<name>B3RH08_9CAUD</name>